<dbReference type="SUPFAM" id="SSF52172">
    <property type="entry name" value="CheY-like"/>
    <property type="match status" value="1"/>
</dbReference>
<organism evidence="4 5">
    <name type="scientific">Streptomyces vastus</name>
    <dbReference type="NCBI Taxonomy" id="285451"/>
    <lineage>
        <taxon>Bacteria</taxon>
        <taxon>Bacillati</taxon>
        <taxon>Actinomycetota</taxon>
        <taxon>Actinomycetes</taxon>
        <taxon>Kitasatosporales</taxon>
        <taxon>Streptomycetaceae</taxon>
        <taxon>Streptomyces</taxon>
    </lineage>
</organism>
<dbReference type="Pfam" id="PF00072">
    <property type="entry name" value="Response_reg"/>
    <property type="match status" value="1"/>
</dbReference>
<sequence length="70" mass="7588">MLRGTFRLLIDSCDDMEVVGEATNGREAVDLARTHRPDVVLMDIRMPGTDGLAATATTSATTPNWRPRGS</sequence>
<dbReference type="InterPro" id="IPR001789">
    <property type="entry name" value="Sig_transdc_resp-reg_receiver"/>
</dbReference>
<evidence type="ECO:0000313" key="4">
    <source>
        <dbReference type="EMBL" id="GAA2631947.1"/>
    </source>
</evidence>
<dbReference type="Gene3D" id="3.40.50.2300">
    <property type="match status" value="1"/>
</dbReference>
<dbReference type="EMBL" id="BAAASJ010000026">
    <property type="protein sequence ID" value="GAA2631947.1"/>
    <property type="molecule type" value="Genomic_DNA"/>
</dbReference>
<dbReference type="Proteomes" id="UP001500151">
    <property type="component" value="Unassembled WGS sequence"/>
</dbReference>
<name>A0ABP6CZV9_9ACTN</name>
<feature type="modified residue" description="4-aspartylphosphate" evidence="1">
    <location>
        <position position="43"/>
    </location>
</feature>
<feature type="region of interest" description="Disordered" evidence="2">
    <location>
        <begin position="51"/>
        <end position="70"/>
    </location>
</feature>
<protein>
    <recommendedName>
        <fullName evidence="3">Response regulatory domain-containing protein</fullName>
    </recommendedName>
</protein>
<keyword evidence="5" id="KW-1185">Reference proteome</keyword>
<keyword evidence="1" id="KW-0597">Phosphoprotein</keyword>
<feature type="domain" description="Response regulatory" evidence="3">
    <location>
        <begin position="1"/>
        <end position="70"/>
    </location>
</feature>
<dbReference type="PROSITE" id="PS50110">
    <property type="entry name" value="RESPONSE_REGULATORY"/>
    <property type="match status" value="1"/>
</dbReference>
<dbReference type="InterPro" id="IPR058245">
    <property type="entry name" value="NreC/VraR/RcsB-like_REC"/>
</dbReference>
<dbReference type="CDD" id="cd17535">
    <property type="entry name" value="REC_NarL-like"/>
    <property type="match status" value="1"/>
</dbReference>
<accession>A0ABP6CZV9</accession>
<dbReference type="PANTHER" id="PTHR43228:SF1">
    <property type="entry name" value="TWO-COMPONENT RESPONSE REGULATOR ARR22"/>
    <property type="match status" value="1"/>
</dbReference>
<evidence type="ECO:0000313" key="5">
    <source>
        <dbReference type="Proteomes" id="UP001500151"/>
    </source>
</evidence>
<feature type="compositionally biased region" description="Low complexity" evidence="2">
    <location>
        <begin position="53"/>
        <end position="62"/>
    </location>
</feature>
<dbReference type="PANTHER" id="PTHR43228">
    <property type="entry name" value="TWO-COMPONENT RESPONSE REGULATOR"/>
    <property type="match status" value="1"/>
</dbReference>
<evidence type="ECO:0000259" key="3">
    <source>
        <dbReference type="PROSITE" id="PS50110"/>
    </source>
</evidence>
<comment type="caution">
    <text evidence="4">The sequence shown here is derived from an EMBL/GenBank/DDBJ whole genome shotgun (WGS) entry which is preliminary data.</text>
</comment>
<dbReference type="InterPro" id="IPR052048">
    <property type="entry name" value="ST_Response_Regulator"/>
</dbReference>
<reference evidence="5" key="1">
    <citation type="journal article" date="2019" name="Int. J. Syst. Evol. Microbiol.">
        <title>The Global Catalogue of Microorganisms (GCM) 10K type strain sequencing project: providing services to taxonomists for standard genome sequencing and annotation.</title>
        <authorList>
            <consortium name="The Broad Institute Genomics Platform"/>
            <consortium name="The Broad Institute Genome Sequencing Center for Infectious Disease"/>
            <person name="Wu L."/>
            <person name="Ma J."/>
        </authorList>
    </citation>
    <scope>NUCLEOTIDE SEQUENCE [LARGE SCALE GENOMIC DNA]</scope>
    <source>
        <strain evidence="5">JCM 4524</strain>
    </source>
</reference>
<evidence type="ECO:0000256" key="2">
    <source>
        <dbReference type="SAM" id="MobiDB-lite"/>
    </source>
</evidence>
<evidence type="ECO:0000256" key="1">
    <source>
        <dbReference type="PROSITE-ProRule" id="PRU00169"/>
    </source>
</evidence>
<gene>
    <name evidence="4" type="ORF">GCM10010307_24810</name>
</gene>
<dbReference type="InterPro" id="IPR011006">
    <property type="entry name" value="CheY-like_superfamily"/>
</dbReference>
<proteinExistence type="predicted"/>